<evidence type="ECO:0000313" key="2">
    <source>
        <dbReference type="Proteomes" id="UP001497497"/>
    </source>
</evidence>
<dbReference type="Proteomes" id="UP001497497">
    <property type="component" value="Unassembled WGS sequence"/>
</dbReference>
<dbReference type="EMBL" id="CAXITT010000273">
    <property type="protein sequence ID" value="CAL1537724.1"/>
    <property type="molecule type" value="Genomic_DNA"/>
</dbReference>
<feature type="non-terminal residue" evidence="1">
    <location>
        <position position="142"/>
    </location>
</feature>
<proteinExistence type="predicted"/>
<comment type="caution">
    <text evidence="1">The sequence shown here is derived from an EMBL/GenBank/DDBJ whole genome shotgun (WGS) entry which is preliminary data.</text>
</comment>
<reference evidence="1 2" key="1">
    <citation type="submission" date="2024-04" db="EMBL/GenBank/DDBJ databases">
        <authorList>
            <consortium name="Genoscope - CEA"/>
            <person name="William W."/>
        </authorList>
    </citation>
    <scope>NUCLEOTIDE SEQUENCE [LARGE SCALE GENOMIC DNA]</scope>
</reference>
<organism evidence="1 2">
    <name type="scientific">Lymnaea stagnalis</name>
    <name type="common">Great pond snail</name>
    <name type="synonym">Helix stagnalis</name>
    <dbReference type="NCBI Taxonomy" id="6523"/>
    <lineage>
        <taxon>Eukaryota</taxon>
        <taxon>Metazoa</taxon>
        <taxon>Spiralia</taxon>
        <taxon>Lophotrochozoa</taxon>
        <taxon>Mollusca</taxon>
        <taxon>Gastropoda</taxon>
        <taxon>Heterobranchia</taxon>
        <taxon>Euthyneura</taxon>
        <taxon>Panpulmonata</taxon>
        <taxon>Hygrophila</taxon>
        <taxon>Lymnaeoidea</taxon>
        <taxon>Lymnaeidae</taxon>
        <taxon>Lymnaea</taxon>
    </lineage>
</organism>
<protein>
    <submittedName>
        <fullName evidence="1">Uncharacterized protein</fullName>
    </submittedName>
</protein>
<sequence>MPKIDNPYALESCFVSWQNKLVKRDASLNHPLRPKHWTSDRYSLMYDLLPYRERLDQSQIYTRNSRKKYVGHLKSILSKLPSQSTLQIRWHISKEVPAFSVDFLYQYLSRFGKLEALYQMATNAVLAVFRTEQTARVVLNNR</sequence>
<accession>A0AAV2I0E0</accession>
<gene>
    <name evidence="1" type="ORF">GSLYS_00011626001</name>
</gene>
<evidence type="ECO:0000313" key="1">
    <source>
        <dbReference type="EMBL" id="CAL1537724.1"/>
    </source>
</evidence>
<name>A0AAV2I0E0_LYMST</name>
<dbReference type="AlphaFoldDB" id="A0AAV2I0E0"/>
<keyword evidence="2" id="KW-1185">Reference proteome</keyword>